<dbReference type="EMBL" id="LEOY01000011">
    <property type="protein sequence ID" value="RBR29160.1"/>
    <property type="molecule type" value="Genomic_DNA"/>
</dbReference>
<evidence type="ECO:0000313" key="3">
    <source>
        <dbReference type="Proteomes" id="UP000252800"/>
    </source>
</evidence>
<keyword evidence="1" id="KW-0812">Transmembrane</keyword>
<feature type="transmembrane region" description="Helical" evidence="1">
    <location>
        <begin position="12"/>
        <end position="30"/>
    </location>
</feature>
<evidence type="ECO:0000313" key="2">
    <source>
        <dbReference type="EMBL" id="RBR29160.1"/>
    </source>
</evidence>
<protein>
    <recommendedName>
        <fullName evidence="4">DUF2273 domain-containing protein</fullName>
    </recommendedName>
</protein>
<keyword evidence="1" id="KW-1133">Transmembrane helix</keyword>
<keyword evidence="1" id="KW-0472">Membrane</keyword>
<feature type="transmembrane region" description="Helical" evidence="1">
    <location>
        <begin position="36"/>
        <end position="53"/>
    </location>
</feature>
<dbReference type="InterPro" id="IPR018730">
    <property type="entry name" value="DUF2273"/>
</dbReference>
<organism evidence="2 3">
    <name type="scientific">Enterococcus cecorum</name>
    <dbReference type="NCBI Taxonomy" id="44008"/>
    <lineage>
        <taxon>Bacteria</taxon>
        <taxon>Bacillati</taxon>
        <taxon>Bacillota</taxon>
        <taxon>Bacilli</taxon>
        <taxon>Lactobacillales</taxon>
        <taxon>Enterococcaceae</taxon>
        <taxon>Enterococcus</taxon>
    </lineage>
</organism>
<reference evidence="2 3" key="1">
    <citation type="submission" date="2015-06" db="EMBL/GenBank/DDBJ databases">
        <title>The Genome Sequence of Enterococcus cecorum 170AEA1.</title>
        <authorList>
            <consortium name="The Broad Institute Genomics Platform"/>
            <consortium name="The Broad Institute Genome Sequencing Center for Infectious Disease"/>
            <person name="Earl A.M."/>
            <person name="Van Tyne D."/>
            <person name="Lebreton F."/>
            <person name="Saavedra J.T."/>
            <person name="Gilmore M.S."/>
            <person name="Manson McGuire A."/>
            <person name="Clock S."/>
            <person name="Crupain M."/>
            <person name="Rangan U."/>
            <person name="Young S."/>
            <person name="Abouelleil A."/>
            <person name="Cao P."/>
            <person name="Chapman S.B."/>
            <person name="Griggs A."/>
            <person name="Priest M."/>
            <person name="Shea T."/>
            <person name="Wortman J."/>
            <person name="Nusbaum C."/>
            <person name="Birren B."/>
        </authorList>
    </citation>
    <scope>NUCLEOTIDE SEQUENCE [LARGE SCALE GENOMIC DNA]</scope>
    <source>
        <strain evidence="2 3">170AEA1</strain>
    </source>
</reference>
<sequence>MNWKYWLKQYQYPLIGALVGLLIAILLITVGFFKSLLIVSLTLAGIWVANYLQQTQLLKRLFK</sequence>
<dbReference type="Pfam" id="PF10031">
    <property type="entry name" value="DUF2273"/>
    <property type="match status" value="1"/>
</dbReference>
<evidence type="ECO:0008006" key="4">
    <source>
        <dbReference type="Google" id="ProtNLM"/>
    </source>
</evidence>
<dbReference type="AlphaFoldDB" id="A0A366SNM3"/>
<gene>
    <name evidence="2" type="ORF">EB18_01463</name>
</gene>
<evidence type="ECO:0000256" key="1">
    <source>
        <dbReference type="SAM" id="Phobius"/>
    </source>
</evidence>
<name>A0A366SNM3_9ENTE</name>
<proteinExistence type="predicted"/>
<comment type="caution">
    <text evidence="2">The sequence shown here is derived from an EMBL/GenBank/DDBJ whole genome shotgun (WGS) entry which is preliminary data.</text>
</comment>
<dbReference type="RefSeq" id="WP_113784682.1">
    <property type="nucleotide sequence ID" value="NZ_KZ845706.1"/>
</dbReference>
<dbReference type="Proteomes" id="UP000252800">
    <property type="component" value="Unassembled WGS sequence"/>
</dbReference>
<accession>A0A366SNM3</accession>